<protein>
    <submittedName>
        <fullName evidence="4">Uncharacterized protein</fullName>
    </submittedName>
</protein>
<dbReference type="PANTHER" id="PTHR47059">
    <property type="entry name" value="TETRATRICOPEPTIDE REPEAT PROTEIN 32"/>
    <property type="match status" value="1"/>
</dbReference>
<dbReference type="InterPro" id="IPR011990">
    <property type="entry name" value="TPR-like_helical_dom_sf"/>
</dbReference>
<dbReference type="SUPFAM" id="SSF48452">
    <property type="entry name" value="TPR-like"/>
    <property type="match status" value="1"/>
</dbReference>
<dbReference type="PROSITE" id="PS50293">
    <property type="entry name" value="TPR_REGION"/>
    <property type="match status" value="1"/>
</dbReference>
<dbReference type="PROSITE" id="PS50005">
    <property type="entry name" value="TPR"/>
    <property type="match status" value="1"/>
</dbReference>
<organism evidence="4 5">
    <name type="scientific">Periophthalmus magnuspinnatus</name>
    <dbReference type="NCBI Taxonomy" id="409849"/>
    <lineage>
        <taxon>Eukaryota</taxon>
        <taxon>Metazoa</taxon>
        <taxon>Chordata</taxon>
        <taxon>Craniata</taxon>
        <taxon>Vertebrata</taxon>
        <taxon>Euteleostomi</taxon>
        <taxon>Actinopterygii</taxon>
        <taxon>Neopterygii</taxon>
        <taxon>Teleostei</taxon>
        <taxon>Neoteleostei</taxon>
        <taxon>Acanthomorphata</taxon>
        <taxon>Gobiaria</taxon>
        <taxon>Gobiiformes</taxon>
        <taxon>Gobioidei</taxon>
        <taxon>Gobiidae</taxon>
        <taxon>Oxudercinae</taxon>
        <taxon>Periophthalmus</taxon>
    </lineage>
</organism>
<proteinExistence type="predicted"/>
<dbReference type="AlphaFoldDB" id="A0A3B3ZD86"/>
<dbReference type="OrthoDB" id="2017782at2759"/>
<evidence type="ECO:0000256" key="3">
    <source>
        <dbReference type="PROSITE-ProRule" id="PRU00339"/>
    </source>
</evidence>
<evidence type="ECO:0000313" key="4">
    <source>
        <dbReference type="Ensembl" id="ENSPMGP00000002527.1"/>
    </source>
</evidence>
<keyword evidence="1" id="KW-0677">Repeat</keyword>
<dbReference type="Ensembl" id="ENSPMGT00000002674.1">
    <property type="protein sequence ID" value="ENSPMGP00000002527.1"/>
    <property type="gene ID" value="ENSPMGG00000002209.1"/>
</dbReference>
<dbReference type="Proteomes" id="UP000261520">
    <property type="component" value="Unplaced"/>
</dbReference>
<accession>A0A3B3ZD86</accession>
<name>A0A3B3ZD86_9GOBI</name>
<dbReference type="GeneID" id="117392692"/>
<dbReference type="RefSeq" id="XP_033846710.1">
    <property type="nucleotide sequence ID" value="XM_033990819.2"/>
</dbReference>
<evidence type="ECO:0000256" key="2">
    <source>
        <dbReference type="ARBA" id="ARBA00022803"/>
    </source>
</evidence>
<dbReference type="SMART" id="SM00028">
    <property type="entry name" value="TPR"/>
    <property type="match status" value="2"/>
</dbReference>
<evidence type="ECO:0000256" key="1">
    <source>
        <dbReference type="ARBA" id="ARBA00022737"/>
    </source>
</evidence>
<sequence>MEEQEPSETLRDAHAHFHQHNFEQAEQLYSHFISRCLLNRNCDARDLATAYNNRGQIRYLRVDFTEAVEDYSCAIQTQGQFEIPYYNRGLIHYRLGFYDEAKKDFEQTLTLNPDFEEAKLSLRQTLLDQKDKEARGY</sequence>
<keyword evidence="5" id="KW-1185">Reference proteome</keyword>
<dbReference type="Pfam" id="PF07719">
    <property type="entry name" value="TPR_2"/>
    <property type="match status" value="1"/>
</dbReference>
<reference evidence="4" key="2">
    <citation type="submission" date="2025-09" db="UniProtKB">
        <authorList>
            <consortium name="Ensembl"/>
        </authorList>
    </citation>
    <scope>IDENTIFICATION</scope>
</reference>
<dbReference type="PANTHER" id="PTHR47059:SF1">
    <property type="entry name" value="TETRATRICOPEPTIDE REPEAT PROTEIN 32"/>
    <property type="match status" value="1"/>
</dbReference>
<dbReference type="Gene3D" id="1.25.40.10">
    <property type="entry name" value="Tetratricopeptide repeat domain"/>
    <property type="match status" value="1"/>
</dbReference>
<reference evidence="4" key="1">
    <citation type="submission" date="2025-08" db="UniProtKB">
        <authorList>
            <consortium name="Ensembl"/>
        </authorList>
    </citation>
    <scope>IDENTIFICATION</scope>
</reference>
<feature type="repeat" description="TPR" evidence="3">
    <location>
        <begin position="82"/>
        <end position="115"/>
    </location>
</feature>
<dbReference type="InterPro" id="IPR019734">
    <property type="entry name" value="TPR_rpt"/>
</dbReference>
<dbReference type="InterPro" id="IPR013105">
    <property type="entry name" value="TPR_2"/>
</dbReference>
<keyword evidence="2 3" id="KW-0802">TPR repeat</keyword>
<dbReference type="STRING" id="409849.ENSPMGP00000002527"/>
<evidence type="ECO:0000313" key="5">
    <source>
        <dbReference type="Proteomes" id="UP000261520"/>
    </source>
</evidence>